<sequence>MRFFIVDHRHFLPKDCRLITVCQVLRETAIFGRATSWAHIGIATVGENMYTDVLSLQDIKHMSLFAFNKAFDNLSKIICNNNAVFGANLAEKKQKLLSNITFALQSATKQFKEVKEKKQKKLLVTIITVKWKGNVEREVAEFFCSNEDATSNQIQVIEIASNNSLENFMLTDKIQIFSLPTNGLDISFQAICKAKTRSCKLTLRFPNSGLSITAKVEDLYDIGFSRQEIPQNLTIISFASSADLWQIRIQGQCLLLTCSDVDTPNYHRWEALSKLTQNNGTVLMAKEHNTFSNYVLIPCSNLRILLQPMACSELLLPTTDSKTSEQISKDFEAVTKNCDLVDRYGFGPRSNLINYLINEWNRNLPYHPADLTNPKQRKHNVPTKKSLNPTQLQKVASLAHPALGMYSNE</sequence>
<comment type="caution">
    <text evidence="1">The sequence shown here is derived from an EMBL/GenBank/DDBJ whole genome shotgun (WGS) entry which is preliminary data.</text>
</comment>
<protein>
    <submittedName>
        <fullName evidence="1">Uncharacterized protein</fullName>
    </submittedName>
</protein>
<keyword evidence="2" id="KW-1185">Reference proteome</keyword>
<proteinExistence type="predicted"/>
<name>A0AAD5KTU0_9CRUS</name>
<dbReference type="AlphaFoldDB" id="A0AAD5KTU0"/>
<reference evidence="1 2" key="1">
    <citation type="submission" date="2022-05" db="EMBL/GenBank/DDBJ databases">
        <title>A multi-omics perspective on studying reproductive biology in Daphnia sinensis.</title>
        <authorList>
            <person name="Jia J."/>
        </authorList>
    </citation>
    <scope>NUCLEOTIDE SEQUENCE [LARGE SCALE GENOMIC DNA]</scope>
    <source>
        <strain evidence="1 2">WSL</strain>
    </source>
</reference>
<evidence type="ECO:0000313" key="2">
    <source>
        <dbReference type="Proteomes" id="UP000820818"/>
    </source>
</evidence>
<gene>
    <name evidence="1" type="ORF">GHT06_014460</name>
</gene>
<accession>A0AAD5KTU0</accession>
<organism evidence="1 2">
    <name type="scientific">Daphnia sinensis</name>
    <dbReference type="NCBI Taxonomy" id="1820382"/>
    <lineage>
        <taxon>Eukaryota</taxon>
        <taxon>Metazoa</taxon>
        <taxon>Ecdysozoa</taxon>
        <taxon>Arthropoda</taxon>
        <taxon>Crustacea</taxon>
        <taxon>Branchiopoda</taxon>
        <taxon>Diplostraca</taxon>
        <taxon>Cladocera</taxon>
        <taxon>Anomopoda</taxon>
        <taxon>Daphniidae</taxon>
        <taxon>Daphnia</taxon>
        <taxon>Daphnia similis group</taxon>
    </lineage>
</organism>
<evidence type="ECO:0000313" key="1">
    <source>
        <dbReference type="EMBL" id="KAI9560442.1"/>
    </source>
</evidence>
<dbReference type="EMBL" id="WJBH02000004">
    <property type="protein sequence ID" value="KAI9560442.1"/>
    <property type="molecule type" value="Genomic_DNA"/>
</dbReference>
<dbReference type="Proteomes" id="UP000820818">
    <property type="component" value="Linkage Group LG4"/>
</dbReference>